<accession>A0A1C7MBH4</accession>
<dbReference type="AlphaFoldDB" id="A0A1C7MBH4"/>
<dbReference type="OrthoDB" id="5348404at2759"/>
<feature type="compositionally biased region" description="Basic and acidic residues" evidence="5">
    <location>
        <begin position="534"/>
        <end position="555"/>
    </location>
</feature>
<evidence type="ECO:0000256" key="3">
    <source>
        <dbReference type="ARBA" id="ARBA00022989"/>
    </source>
</evidence>
<evidence type="ECO:0000256" key="1">
    <source>
        <dbReference type="ARBA" id="ARBA00004141"/>
    </source>
</evidence>
<keyword evidence="3 6" id="KW-1133">Transmembrane helix</keyword>
<feature type="region of interest" description="Disordered" evidence="5">
    <location>
        <begin position="508"/>
        <end position="563"/>
    </location>
</feature>
<reference evidence="7 8" key="1">
    <citation type="submission" date="2016-03" db="EMBL/GenBank/DDBJ databases">
        <title>Whole genome sequencing of Grifola frondosa 9006-11.</title>
        <authorList>
            <person name="Min B."/>
            <person name="Park H."/>
            <person name="Kim J.-G."/>
            <person name="Cho H."/>
            <person name="Oh Y.-L."/>
            <person name="Kong W.-S."/>
            <person name="Choi I.-G."/>
        </authorList>
    </citation>
    <scope>NUCLEOTIDE SEQUENCE [LARGE SCALE GENOMIC DNA]</scope>
    <source>
        <strain evidence="7 8">9006-11</strain>
    </source>
</reference>
<evidence type="ECO:0000256" key="2">
    <source>
        <dbReference type="ARBA" id="ARBA00022692"/>
    </source>
</evidence>
<evidence type="ECO:0000256" key="6">
    <source>
        <dbReference type="SAM" id="Phobius"/>
    </source>
</evidence>
<feature type="compositionally biased region" description="Basic residues" evidence="5">
    <location>
        <begin position="521"/>
        <end position="533"/>
    </location>
</feature>
<dbReference type="SMART" id="SM01417">
    <property type="entry name" value="Solute_trans_a"/>
    <property type="match status" value="1"/>
</dbReference>
<evidence type="ECO:0000313" key="8">
    <source>
        <dbReference type="Proteomes" id="UP000092993"/>
    </source>
</evidence>
<feature type="transmembrane region" description="Helical" evidence="6">
    <location>
        <begin position="266"/>
        <end position="287"/>
    </location>
</feature>
<feature type="transmembrane region" description="Helical" evidence="6">
    <location>
        <begin position="224"/>
        <end position="246"/>
    </location>
</feature>
<feature type="transmembrane region" description="Helical" evidence="6">
    <location>
        <begin position="299"/>
        <end position="319"/>
    </location>
</feature>
<comment type="subcellular location">
    <subcellularLocation>
        <location evidence="1">Membrane</location>
        <topology evidence="1">Multi-pass membrane protein</topology>
    </subcellularLocation>
</comment>
<dbReference type="GO" id="GO:0016020">
    <property type="term" value="C:membrane"/>
    <property type="evidence" value="ECO:0007669"/>
    <property type="project" value="UniProtKB-SubCell"/>
</dbReference>
<keyword evidence="4 6" id="KW-0472">Membrane</keyword>
<feature type="region of interest" description="Disordered" evidence="5">
    <location>
        <begin position="650"/>
        <end position="675"/>
    </location>
</feature>
<keyword evidence="8" id="KW-1185">Reference proteome</keyword>
<feature type="transmembrane region" description="Helical" evidence="6">
    <location>
        <begin position="43"/>
        <end position="63"/>
    </location>
</feature>
<organism evidence="7 8">
    <name type="scientific">Grifola frondosa</name>
    <name type="common">Maitake</name>
    <name type="synonym">Polyporus frondosus</name>
    <dbReference type="NCBI Taxonomy" id="5627"/>
    <lineage>
        <taxon>Eukaryota</taxon>
        <taxon>Fungi</taxon>
        <taxon>Dikarya</taxon>
        <taxon>Basidiomycota</taxon>
        <taxon>Agaricomycotina</taxon>
        <taxon>Agaricomycetes</taxon>
        <taxon>Polyporales</taxon>
        <taxon>Grifolaceae</taxon>
        <taxon>Grifola</taxon>
    </lineage>
</organism>
<dbReference type="OMA" id="HIYITIV"/>
<proteinExistence type="predicted"/>
<dbReference type="EMBL" id="LUGG01000006">
    <property type="protein sequence ID" value="OBZ74228.1"/>
    <property type="molecule type" value="Genomic_DNA"/>
</dbReference>
<dbReference type="PANTHER" id="PTHR23423">
    <property type="entry name" value="ORGANIC SOLUTE TRANSPORTER-RELATED"/>
    <property type="match status" value="1"/>
</dbReference>
<evidence type="ECO:0000313" key="7">
    <source>
        <dbReference type="EMBL" id="OBZ74228.1"/>
    </source>
</evidence>
<feature type="transmembrane region" description="Helical" evidence="6">
    <location>
        <begin position="189"/>
        <end position="212"/>
    </location>
</feature>
<keyword evidence="2 6" id="KW-0812">Transmembrane</keyword>
<protein>
    <recommendedName>
        <fullName evidence="9">DUF300-domain-containing protein</fullName>
    </recommendedName>
</protein>
<dbReference type="STRING" id="5627.A0A1C7MBH4"/>
<evidence type="ECO:0008006" key="9">
    <source>
        <dbReference type="Google" id="ProtNLM"/>
    </source>
</evidence>
<dbReference type="InterPro" id="IPR005178">
    <property type="entry name" value="Ostalpha/TMEM184C"/>
</dbReference>
<feature type="compositionally biased region" description="Polar residues" evidence="5">
    <location>
        <begin position="659"/>
        <end position="675"/>
    </location>
</feature>
<evidence type="ECO:0000256" key="5">
    <source>
        <dbReference type="SAM" id="MobiDB-lite"/>
    </source>
</evidence>
<gene>
    <name evidence="7" type="ORF">A0H81_05950</name>
</gene>
<sequence>MADIENGKCHAQRAPLNSPPLIQHGTLVIQAHHVCVGCFSMRVGWIVSGCFTIVAMVASFWLINKHLQWYTNKYHQRCTSHKNIPTYRPYDLIRRHRAHLVYGAYLRGHQPSLIFVLVLTAFFYLLLLYISPDPEEQKEIFRKAGLSREHDLEARKRGEEVKKWMFPLSFVQWKPQDGLYFLQLMKWGVLQYCVVRPTTTLAAVILDYVGLYCNDSWSLGWGHIYITIVVSISVSVAMYCLIQLYIPVSTNLKPHKPLLKLFAVKAVVFLTFWQATFLSMLTVFGVVKDTKYMTADNINVGISAILETFEMMLFALLHIRAFTYKPYCTPPGRTPRWKSLMHAMNFKETLRELWTGTMYMIRKYRGQETDAQARREAVLESVFGRSRIAIYRQAKAGDTNLGEKNAEGVTVEVEKMVHVGAERQWLGIGDDYGYGLGYHTRRLRERSDGLEEQIEKELTKRGYGKNARDRTSGLAYDRVDTSEPFPPEVHGHKRRSWWQNMYSRISQSGPDLDVDQEVHRMSRASRRRSVSRRRFGDIDPRSKPSMYDVREHDYEDPPPPSAIRTYRESQRRKAGIEERPLLSKPKAPLISATFNPDAMLDFVPRPVPYRPVSPAHTSSPHDLLLPSMNLHISPPFPAPLTDSDHPDSFLGRAFANAEGPSSSSERLTTEPSSQSHYTQVRLASQPAVVPRILAGAKAPVIVHYTEALSSPPHLDNTRAGAV</sequence>
<evidence type="ECO:0000256" key="4">
    <source>
        <dbReference type="ARBA" id="ARBA00023136"/>
    </source>
</evidence>
<feature type="transmembrane region" description="Helical" evidence="6">
    <location>
        <begin position="113"/>
        <end position="131"/>
    </location>
</feature>
<dbReference type="Proteomes" id="UP000092993">
    <property type="component" value="Unassembled WGS sequence"/>
</dbReference>
<comment type="caution">
    <text evidence="7">The sequence shown here is derived from an EMBL/GenBank/DDBJ whole genome shotgun (WGS) entry which is preliminary data.</text>
</comment>
<dbReference type="Pfam" id="PF03619">
    <property type="entry name" value="Solute_trans_a"/>
    <property type="match status" value="1"/>
</dbReference>
<name>A0A1C7MBH4_GRIFR</name>